<reference evidence="2" key="1">
    <citation type="journal article" date="2014" name="Int. J. Syst. Evol. Microbiol.">
        <title>Complete genome sequence of Corynebacterium casei LMG S-19264T (=DSM 44701T), isolated from a smear-ripened cheese.</title>
        <authorList>
            <consortium name="US DOE Joint Genome Institute (JGI-PGF)"/>
            <person name="Walter F."/>
            <person name="Albersmeier A."/>
            <person name="Kalinowski J."/>
            <person name="Ruckert C."/>
        </authorList>
    </citation>
    <scope>NUCLEOTIDE SEQUENCE</scope>
    <source>
        <strain evidence="2">JCM 13919</strain>
    </source>
</reference>
<gene>
    <name evidence="2" type="ORF">GCM10007966_22350</name>
</gene>
<evidence type="ECO:0000313" key="2">
    <source>
        <dbReference type="EMBL" id="GGI93316.1"/>
    </source>
</evidence>
<reference evidence="2" key="2">
    <citation type="submission" date="2020-09" db="EMBL/GenBank/DDBJ databases">
        <authorList>
            <person name="Sun Q."/>
            <person name="Ohkuma M."/>
        </authorList>
    </citation>
    <scope>NUCLEOTIDE SEQUENCE</scope>
    <source>
        <strain evidence="2">JCM 13919</strain>
    </source>
</reference>
<dbReference type="SUPFAM" id="SSF52540">
    <property type="entry name" value="P-loop containing nucleoside triphosphate hydrolases"/>
    <property type="match status" value="1"/>
</dbReference>
<evidence type="ECO:0000313" key="3">
    <source>
        <dbReference type="Proteomes" id="UP000630149"/>
    </source>
</evidence>
<dbReference type="RefSeq" id="WP_131776425.1">
    <property type="nucleotide sequence ID" value="NZ_BMOB01000015.1"/>
</dbReference>
<dbReference type="InterPro" id="IPR050209">
    <property type="entry name" value="Rab_GTPases_membrane_traffic"/>
</dbReference>
<dbReference type="InterPro" id="IPR001806">
    <property type="entry name" value="Small_GTPase"/>
</dbReference>
<evidence type="ECO:0008006" key="4">
    <source>
        <dbReference type="Google" id="ProtNLM"/>
    </source>
</evidence>
<keyword evidence="3" id="KW-1185">Reference proteome</keyword>
<feature type="transmembrane region" description="Helical" evidence="1">
    <location>
        <begin position="296"/>
        <end position="314"/>
    </location>
</feature>
<sequence>MTSSASITLFLGKQDSGKTSLIKRAWKNLFSKDKSSDDEAVYYVVRRGDIGLKIWDLRDDRLSELIKPRHYEKAALVVYCVDLSKPFDKEAIEQELRLIREKNSKVEVLLVGTKSDLANPQTSSEQLSQFAAENRCRKPIITSAQADDHVDTLFAEIKNIVENADKNSLLDKPETSIFYPMSSILKNVPKGSILYNPLLKLNEAIKPLKVQQQKPIIDASKQLIDTLQSIQYTLEEKQEAIIKFHQDCHESIKDASAPTNRSIMKKVAVVVISAFLSLTIALIGIATHLWAGPGSLVAGALAFGVSAGASSAFLNKFRFFNPKTPLENALESFLDAANQNLTRQTSDK</sequence>
<dbReference type="Pfam" id="PF00071">
    <property type="entry name" value="Ras"/>
    <property type="match status" value="1"/>
</dbReference>
<keyword evidence="1" id="KW-1133">Transmembrane helix</keyword>
<name>A0A917K0E2_9GAMM</name>
<dbReference type="OrthoDB" id="5639734at2"/>
<dbReference type="Gene3D" id="3.40.50.300">
    <property type="entry name" value="P-loop containing nucleotide triphosphate hydrolases"/>
    <property type="match status" value="1"/>
</dbReference>
<proteinExistence type="predicted"/>
<dbReference type="GO" id="GO:0005525">
    <property type="term" value="F:GTP binding"/>
    <property type="evidence" value="ECO:0007669"/>
    <property type="project" value="InterPro"/>
</dbReference>
<evidence type="ECO:0000256" key="1">
    <source>
        <dbReference type="SAM" id="Phobius"/>
    </source>
</evidence>
<protein>
    <recommendedName>
        <fullName evidence="4">Rho GTPase (Miro-like)</fullName>
    </recommendedName>
</protein>
<dbReference type="InterPro" id="IPR027417">
    <property type="entry name" value="P-loop_NTPase"/>
</dbReference>
<dbReference type="GO" id="GO:0003924">
    <property type="term" value="F:GTPase activity"/>
    <property type="evidence" value="ECO:0007669"/>
    <property type="project" value="InterPro"/>
</dbReference>
<accession>A0A917K0E2</accession>
<dbReference type="EMBL" id="BMOB01000015">
    <property type="protein sequence ID" value="GGI93316.1"/>
    <property type="molecule type" value="Genomic_DNA"/>
</dbReference>
<organism evidence="2 3">
    <name type="scientific">Legionella impletisoli</name>
    <dbReference type="NCBI Taxonomy" id="343510"/>
    <lineage>
        <taxon>Bacteria</taxon>
        <taxon>Pseudomonadati</taxon>
        <taxon>Pseudomonadota</taxon>
        <taxon>Gammaproteobacteria</taxon>
        <taxon>Legionellales</taxon>
        <taxon>Legionellaceae</taxon>
        <taxon>Legionella</taxon>
    </lineage>
</organism>
<dbReference type="Proteomes" id="UP000630149">
    <property type="component" value="Unassembled WGS sequence"/>
</dbReference>
<comment type="caution">
    <text evidence="2">The sequence shown here is derived from an EMBL/GenBank/DDBJ whole genome shotgun (WGS) entry which is preliminary data.</text>
</comment>
<keyword evidence="1" id="KW-0812">Transmembrane</keyword>
<dbReference type="PANTHER" id="PTHR47979">
    <property type="entry name" value="DRAB11-RELATED"/>
    <property type="match status" value="1"/>
</dbReference>
<keyword evidence="1" id="KW-0472">Membrane</keyword>
<feature type="transmembrane region" description="Helical" evidence="1">
    <location>
        <begin position="267"/>
        <end position="290"/>
    </location>
</feature>
<dbReference type="SMART" id="SM00175">
    <property type="entry name" value="RAB"/>
    <property type="match status" value="1"/>
</dbReference>
<dbReference type="CDD" id="cd00882">
    <property type="entry name" value="Ras_like_GTPase"/>
    <property type="match status" value="1"/>
</dbReference>
<dbReference type="AlphaFoldDB" id="A0A917K0E2"/>